<keyword evidence="2" id="KW-1185">Reference proteome</keyword>
<reference evidence="1 2" key="1">
    <citation type="submission" date="2020-08" db="EMBL/GenBank/DDBJ databases">
        <title>Sequencing the genomes of 1000 actinobacteria strains.</title>
        <authorList>
            <person name="Klenk H.-P."/>
        </authorList>
    </citation>
    <scope>NUCLEOTIDE SEQUENCE [LARGE SCALE GENOMIC DNA]</scope>
    <source>
        <strain evidence="1 2">DSM 44320</strain>
    </source>
</reference>
<evidence type="ECO:0000313" key="1">
    <source>
        <dbReference type="EMBL" id="MBB3732818.1"/>
    </source>
</evidence>
<proteinExistence type="predicted"/>
<gene>
    <name evidence="1" type="ORF">FHR33_008765</name>
</gene>
<accession>A0A7W5YFE3</accession>
<dbReference type="AlphaFoldDB" id="A0A7W5YFE3"/>
<dbReference type="Proteomes" id="UP000579945">
    <property type="component" value="Unassembled WGS sequence"/>
</dbReference>
<comment type="caution">
    <text evidence="1">The sequence shown here is derived from an EMBL/GenBank/DDBJ whole genome shotgun (WGS) entry which is preliminary data.</text>
</comment>
<sequence>MLSLDNVFGPEQLAKRAAALERRLGHPVASIRVDRLPQWQRPGLLCPLFVRGEVLSEADLAWVRSRRVVPGPGVFPWSTTITFSVFTYPARTRSPRCWAGRGCPRRRT</sequence>
<name>A0A7W5YFE3_9ACTN</name>
<protein>
    <submittedName>
        <fullName evidence="1">Uncharacterized protein</fullName>
    </submittedName>
</protein>
<evidence type="ECO:0000313" key="2">
    <source>
        <dbReference type="Proteomes" id="UP000579945"/>
    </source>
</evidence>
<organism evidence="1 2">
    <name type="scientific">Nonomuraea dietziae</name>
    <dbReference type="NCBI Taxonomy" id="65515"/>
    <lineage>
        <taxon>Bacteria</taxon>
        <taxon>Bacillati</taxon>
        <taxon>Actinomycetota</taxon>
        <taxon>Actinomycetes</taxon>
        <taxon>Streptosporangiales</taxon>
        <taxon>Streptosporangiaceae</taxon>
        <taxon>Nonomuraea</taxon>
    </lineage>
</organism>
<dbReference type="EMBL" id="JACIBV010000002">
    <property type="protein sequence ID" value="MBB3732818.1"/>
    <property type="molecule type" value="Genomic_DNA"/>
</dbReference>